<sequence length="145" mass="15122">DELGPALRLELERVEQAVDMLGGLGAALGGEARRLVEHQRRLVAVAHQAAGDVDLLVAELDALALRPGGLFDLGRLGRRHADHLALADMVARLGARAVDAQLAGARPARDGVEAGVRHVPLEPAIEPDAVVIGLDQELADGIAHG</sequence>
<dbReference type="EMBL" id="JXIG01000333">
    <property type="protein sequence ID" value="KIU01456.1"/>
    <property type="molecule type" value="Genomic_DNA"/>
</dbReference>
<dbReference type="Proteomes" id="UP000032274">
    <property type="component" value="Unassembled WGS sequence"/>
</dbReference>
<organism evidence="1 2">
    <name type="scientific">Staphylococcus aureus</name>
    <dbReference type="NCBI Taxonomy" id="1280"/>
    <lineage>
        <taxon>Bacteria</taxon>
        <taxon>Bacillati</taxon>
        <taxon>Bacillota</taxon>
        <taxon>Bacilli</taxon>
        <taxon>Bacillales</taxon>
        <taxon>Staphylococcaceae</taxon>
        <taxon>Staphylococcus</taxon>
    </lineage>
</organism>
<proteinExistence type="predicted"/>
<evidence type="ECO:0000313" key="1">
    <source>
        <dbReference type="EMBL" id="KIU01456.1"/>
    </source>
</evidence>
<feature type="non-terminal residue" evidence="1">
    <location>
        <position position="1"/>
    </location>
</feature>
<dbReference type="AlphaFoldDB" id="A0AA40ML03"/>
<comment type="caution">
    <text evidence="1">The sequence shown here is derived from an EMBL/GenBank/DDBJ whole genome shotgun (WGS) entry which is preliminary data.</text>
</comment>
<feature type="non-terminal residue" evidence="1">
    <location>
        <position position="145"/>
    </location>
</feature>
<accession>A0AA40ML03</accession>
<evidence type="ECO:0000313" key="2">
    <source>
        <dbReference type="Proteomes" id="UP000032274"/>
    </source>
</evidence>
<name>A0AA40ML03_STAAU</name>
<reference evidence="1 2" key="1">
    <citation type="submission" date="2015-01" db="EMBL/GenBank/DDBJ databases">
        <title>Characterization of Swiss Staphylococcus aureus strains involved in food poisoning.</title>
        <authorList>
            <person name="Crovadore J."/>
            <person name="Chablais R."/>
            <person name="Tonacini J."/>
            <person name="Schnyder B."/>
            <person name="Lefort F."/>
        </authorList>
    </citation>
    <scope>NUCLEOTIDE SEQUENCE [LARGE SCALE GENOMIC DNA]</scope>
    <source>
        <strain evidence="1 2">SA-120</strain>
    </source>
</reference>
<protein>
    <submittedName>
        <fullName evidence="1">Uncharacterized protein</fullName>
    </submittedName>
</protein>
<gene>
    <name evidence="1" type="ORF">QU38_01535</name>
</gene>